<evidence type="ECO:0000256" key="9">
    <source>
        <dbReference type="PIRSR" id="PIRSR601929-1"/>
    </source>
</evidence>
<dbReference type="InterPro" id="IPR011051">
    <property type="entry name" value="RmlC_Cupin_sf"/>
</dbReference>
<evidence type="ECO:0000256" key="10">
    <source>
        <dbReference type="PIRSR" id="PIRSR601929-2"/>
    </source>
</evidence>
<keyword evidence="3" id="KW-0052">Apoplast</keyword>
<dbReference type="Proteomes" id="UP001159364">
    <property type="component" value="Linkage Group LG05"/>
</dbReference>
<comment type="similarity">
    <text evidence="2">Belongs to the germin family.</text>
</comment>
<keyword evidence="8 9" id="KW-0464">Manganese</keyword>
<feature type="binding site" evidence="9">
    <location>
        <position position="80"/>
    </location>
    <ligand>
        <name>oxalate</name>
        <dbReference type="ChEBI" id="CHEBI:30623"/>
    </ligand>
</feature>
<feature type="binding site" evidence="9">
    <location>
        <position position="90"/>
    </location>
    <ligand>
        <name>oxalate</name>
        <dbReference type="ChEBI" id="CHEBI:30623"/>
    </ligand>
</feature>
<evidence type="ECO:0000256" key="1">
    <source>
        <dbReference type="ARBA" id="ARBA00004271"/>
    </source>
</evidence>
<keyword evidence="5 9" id="KW-0479">Metal-binding</keyword>
<evidence type="ECO:0000256" key="5">
    <source>
        <dbReference type="ARBA" id="ARBA00022723"/>
    </source>
</evidence>
<comment type="subcellular location">
    <subcellularLocation>
        <location evidence="1">Secreted</location>
        <location evidence="1">Extracellular space</location>
        <location evidence="1">Apoplast</location>
    </subcellularLocation>
</comment>
<dbReference type="SMART" id="SM00835">
    <property type="entry name" value="Cupin_1"/>
    <property type="match status" value="1"/>
</dbReference>
<evidence type="ECO:0000256" key="4">
    <source>
        <dbReference type="ARBA" id="ARBA00022525"/>
    </source>
</evidence>
<dbReference type="InterPro" id="IPR001929">
    <property type="entry name" value="Germin"/>
</dbReference>
<evidence type="ECO:0000256" key="2">
    <source>
        <dbReference type="ARBA" id="ARBA00007456"/>
    </source>
</evidence>
<dbReference type="CDD" id="cd02241">
    <property type="entry name" value="cupin_OxOx"/>
    <property type="match status" value="1"/>
</dbReference>
<feature type="binding site" evidence="10">
    <location>
        <position position="85"/>
    </location>
    <ligand>
        <name>Mn(2+)</name>
        <dbReference type="ChEBI" id="CHEBI:29035"/>
    </ligand>
</feature>
<reference evidence="12 13" key="1">
    <citation type="submission" date="2021-09" db="EMBL/GenBank/DDBJ databases">
        <title>Genomic insights and catalytic innovation underlie evolution of tropane alkaloids biosynthesis.</title>
        <authorList>
            <person name="Wang Y.-J."/>
            <person name="Tian T."/>
            <person name="Huang J.-P."/>
            <person name="Huang S.-X."/>
        </authorList>
    </citation>
    <scope>NUCLEOTIDE SEQUENCE [LARGE SCALE GENOMIC DNA]</scope>
    <source>
        <strain evidence="12">KIB-2018</strain>
        <tissue evidence="12">Leaf</tissue>
    </source>
</reference>
<dbReference type="Gene3D" id="2.60.120.10">
    <property type="entry name" value="Jelly Rolls"/>
    <property type="match status" value="1"/>
</dbReference>
<dbReference type="GO" id="GO:0030145">
    <property type="term" value="F:manganese ion binding"/>
    <property type="evidence" value="ECO:0007669"/>
    <property type="project" value="InterPro"/>
</dbReference>
<keyword evidence="7" id="KW-0325">Glycoprotein</keyword>
<dbReference type="EMBL" id="JAIWQS010000005">
    <property type="protein sequence ID" value="KAJ8764460.1"/>
    <property type="molecule type" value="Genomic_DNA"/>
</dbReference>
<dbReference type="InterPro" id="IPR006045">
    <property type="entry name" value="Cupin_1"/>
</dbReference>
<keyword evidence="4" id="KW-0964">Secreted</keyword>
<dbReference type="PANTHER" id="PTHR31238">
    <property type="entry name" value="GERMIN-LIKE PROTEIN SUBFAMILY 3 MEMBER 3"/>
    <property type="match status" value="1"/>
</dbReference>
<keyword evidence="13" id="KW-1185">Reference proteome</keyword>
<evidence type="ECO:0000313" key="12">
    <source>
        <dbReference type="EMBL" id="KAJ8764460.1"/>
    </source>
</evidence>
<evidence type="ECO:0000256" key="7">
    <source>
        <dbReference type="ARBA" id="ARBA00023180"/>
    </source>
</evidence>
<feature type="binding site" evidence="10">
    <location>
        <position position="90"/>
    </location>
    <ligand>
        <name>Mn(2+)</name>
        <dbReference type="ChEBI" id="CHEBI:29035"/>
    </ligand>
</feature>
<dbReference type="SUPFAM" id="SSF51182">
    <property type="entry name" value="RmlC-like cupins"/>
    <property type="match status" value="1"/>
</dbReference>
<dbReference type="Pfam" id="PF00190">
    <property type="entry name" value="Cupin_1"/>
    <property type="match status" value="1"/>
</dbReference>
<feature type="binding site" evidence="10">
    <location>
        <position position="83"/>
    </location>
    <ligand>
        <name>Mn(2+)</name>
        <dbReference type="ChEBI" id="CHEBI:29035"/>
    </ligand>
</feature>
<name>A0AAV8TEL5_9ROSI</name>
<evidence type="ECO:0000256" key="3">
    <source>
        <dbReference type="ARBA" id="ARBA00022523"/>
    </source>
</evidence>
<accession>A0AAV8TEL5</accession>
<proteinExistence type="inferred from homology"/>
<evidence type="ECO:0000256" key="8">
    <source>
        <dbReference type="ARBA" id="ARBA00023211"/>
    </source>
</evidence>
<protein>
    <recommendedName>
        <fullName evidence="11">Cupin type-1 domain-containing protein</fullName>
    </recommendedName>
</protein>
<evidence type="ECO:0000256" key="6">
    <source>
        <dbReference type="ARBA" id="ARBA00023157"/>
    </source>
</evidence>
<evidence type="ECO:0000259" key="11">
    <source>
        <dbReference type="SMART" id="SM00835"/>
    </source>
</evidence>
<evidence type="ECO:0000313" key="13">
    <source>
        <dbReference type="Proteomes" id="UP001159364"/>
    </source>
</evidence>
<keyword evidence="6" id="KW-1015">Disulfide bond</keyword>
<comment type="caution">
    <text evidence="12">The sequence shown here is derived from an EMBL/GenBank/DDBJ whole genome shotgun (WGS) entry which is preliminary data.</text>
</comment>
<dbReference type="AlphaFoldDB" id="A0AAV8TEL5"/>
<gene>
    <name evidence="12" type="ORF">K2173_006200</name>
</gene>
<dbReference type="InterPro" id="IPR014710">
    <property type="entry name" value="RmlC-like_jellyroll"/>
</dbReference>
<feature type="domain" description="Cupin type-1" evidence="11">
    <location>
        <begin position="31"/>
        <end position="173"/>
    </location>
</feature>
<dbReference type="InterPro" id="IPR019780">
    <property type="entry name" value="Germin_Mn-BS"/>
</dbReference>
<sequence length="183" mass="20210">MEVSKDEYKQLSMELNGSTCKPDTNVIEVDFFFDGLTKPGVVNNTIGSLVTSTNGEKIPRLNTLGVCLSHIDYARTRGLNPPHTHPRAIEMIFVLKGELDVRFITTANKLISKHIKQGEDFKNNQDKPASVLLAFNNQLPSIQSKAMTLLASTPVVPDHVLTKAFPVGTKEIDKIKTKFSSKS</sequence>
<organism evidence="12 13">
    <name type="scientific">Erythroxylum novogranatense</name>
    <dbReference type="NCBI Taxonomy" id="1862640"/>
    <lineage>
        <taxon>Eukaryota</taxon>
        <taxon>Viridiplantae</taxon>
        <taxon>Streptophyta</taxon>
        <taxon>Embryophyta</taxon>
        <taxon>Tracheophyta</taxon>
        <taxon>Spermatophyta</taxon>
        <taxon>Magnoliopsida</taxon>
        <taxon>eudicotyledons</taxon>
        <taxon>Gunneridae</taxon>
        <taxon>Pentapetalae</taxon>
        <taxon>rosids</taxon>
        <taxon>fabids</taxon>
        <taxon>Malpighiales</taxon>
        <taxon>Erythroxylaceae</taxon>
        <taxon>Erythroxylum</taxon>
    </lineage>
</organism>
<dbReference type="PROSITE" id="PS00725">
    <property type="entry name" value="GERMIN"/>
    <property type="match status" value="1"/>
</dbReference>
<feature type="binding site" evidence="9">
    <location>
        <position position="85"/>
    </location>
    <ligand>
        <name>oxalate</name>
        <dbReference type="ChEBI" id="CHEBI:30623"/>
    </ligand>
</feature>
<dbReference type="GO" id="GO:0048046">
    <property type="term" value="C:apoplast"/>
    <property type="evidence" value="ECO:0007669"/>
    <property type="project" value="UniProtKB-SubCell"/>
</dbReference>